<name>A0A5J5EQC6_9PEZI</name>
<gene>
    <name evidence="2" type="ORF">FN846DRAFT_892477</name>
</gene>
<dbReference type="EMBL" id="VXIS01000168">
    <property type="protein sequence ID" value="KAA8899279.1"/>
    <property type="molecule type" value="Genomic_DNA"/>
</dbReference>
<dbReference type="AlphaFoldDB" id="A0A5J5EQC6"/>
<organism evidence="2 3">
    <name type="scientific">Sphaerosporella brunnea</name>
    <dbReference type="NCBI Taxonomy" id="1250544"/>
    <lineage>
        <taxon>Eukaryota</taxon>
        <taxon>Fungi</taxon>
        <taxon>Dikarya</taxon>
        <taxon>Ascomycota</taxon>
        <taxon>Pezizomycotina</taxon>
        <taxon>Pezizomycetes</taxon>
        <taxon>Pezizales</taxon>
        <taxon>Pyronemataceae</taxon>
        <taxon>Sphaerosporella</taxon>
    </lineage>
</organism>
<protein>
    <submittedName>
        <fullName evidence="2">Uncharacterized protein</fullName>
    </submittedName>
</protein>
<keyword evidence="3" id="KW-1185">Reference proteome</keyword>
<dbReference type="InParanoid" id="A0A5J5EQC6"/>
<sequence>MLQRFQLRNCRWLIERHTADVRKVIARIEQQLKRAEPHVLAPSAAPVAVRNPKNGPLGDLQASASSAELPQNPSPQHPNMASDYDAQGPVPETRDRANQEDPASMDGFMACRGSLLLAVPEACSSTHDPASSVCTDRADGHMVQAVINLVVGDGRPQSMPVSPRPNSEQNKRSAPEEDALYNPTFSIPLFLHLRAAYFATKISRATTSVCRYSIDIRTAEMYCSDIVGTEFEPVTIEDTFSPPVSIDVNMCVSAVSPDAAMRMTRHTGTLDGTTADTASACIVNDECKAASSIVTADMNTTRMLYQNWIKHVKPHTPRRERSM</sequence>
<comment type="caution">
    <text evidence="2">The sequence shown here is derived from an EMBL/GenBank/DDBJ whole genome shotgun (WGS) entry which is preliminary data.</text>
</comment>
<dbReference type="Proteomes" id="UP000326924">
    <property type="component" value="Unassembled WGS sequence"/>
</dbReference>
<feature type="region of interest" description="Disordered" evidence="1">
    <location>
        <begin position="43"/>
        <end position="105"/>
    </location>
</feature>
<feature type="compositionally biased region" description="Polar residues" evidence="1">
    <location>
        <begin position="62"/>
        <end position="71"/>
    </location>
</feature>
<feature type="region of interest" description="Disordered" evidence="1">
    <location>
        <begin position="153"/>
        <end position="177"/>
    </location>
</feature>
<reference evidence="2 3" key="1">
    <citation type="submission" date="2019-09" db="EMBL/GenBank/DDBJ databases">
        <title>Draft genome of the ectomycorrhizal ascomycete Sphaerosporella brunnea.</title>
        <authorList>
            <consortium name="DOE Joint Genome Institute"/>
            <person name="Benucci G.M."/>
            <person name="Marozzi G."/>
            <person name="Antonielli L."/>
            <person name="Sanchez S."/>
            <person name="Marco P."/>
            <person name="Wang X."/>
            <person name="Falini L.B."/>
            <person name="Barry K."/>
            <person name="Haridas S."/>
            <person name="Lipzen A."/>
            <person name="Labutti K."/>
            <person name="Grigoriev I.V."/>
            <person name="Murat C."/>
            <person name="Martin F."/>
            <person name="Albertini E."/>
            <person name="Donnini D."/>
            <person name="Bonito G."/>
        </authorList>
    </citation>
    <scope>NUCLEOTIDE SEQUENCE [LARGE SCALE GENOMIC DNA]</scope>
    <source>
        <strain evidence="2 3">Sb_GMNB300</strain>
    </source>
</reference>
<evidence type="ECO:0000256" key="1">
    <source>
        <dbReference type="SAM" id="MobiDB-lite"/>
    </source>
</evidence>
<evidence type="ECO:0000313" key="3">
    <source>
        <dbReference type="Proteomes" id="UP000326924"/>
    </source>
</evidence>
<accession>A0A5J5EQC6</accession>
<proteinExistence type="predicted"/>
<evidence type="ECO:0000313" key="2">
    <source>
        <dbReference type="EMBL" id="KAA8899279.1"/>
    </source>
</evidence>